<evidence type="ECO:0000313" key="3">
    <source>
        <dbReference type="Proteomes" id="UP001139028"/>
    </source>
</evidence>
<keyword evidence="1" id="KW-0812">Transmembrane</keyword>
<feature type="transmembrane region" description="Helical" evidence="1">
    <location>
        <begin position="42"/>
        <end position="68"/>
    </location>
</feature>
<name>A0A9X2EPY3_9GAMM</name>
<reference evidence="2" key="1">
    <citation type="journal article" date="2022" name="Arch. Microbiol.">
        <title>Microbulbifer okhotskensis sp. nov., isolated from a deep bottom sediment of the Okhotsk Sea.</title>
        <authorList>
            <person name="Romanenko L."/>
            <person name="Kurilenko V."/>
            <person name="Otstavnykh N."/>
            <person name="Velansky P."/>
            <person name="Isaeva M."/>
            <person name="Mikhailov V."/>
        </authorList>
    </citation>
    <scope>NUCLEOTIDE SEQUENCE</scope>
    <source>
        <strain evidence="2">OS29</strain>
    </source>
</reference>
<organism evidence="2 3">
    <name type="scientific">Microbulbifer okhotskensis</name>
    <dbReference type="NCBI Taxonomy" id="2926617"/>
    <lineage>
        <taxon>Bacteria</taxon>
        <taxon>Pseudomonadati</taxon>
        <taxon>Pseudomonadota</taxon>
        <taxon>Gammaproteobacteria</taxon>
        <taxon>Cellvibrionales</taxon>
        <taxon>Microbulbiferaceae</taxon>
        <taxon>Microbulbifer</taxon>
    </lineage>
</organism>
<dbReference type="AlphaFoldDB" id="A0A9X2EPY3"/>
<gene>
    <name evidence="2" type="ORF">MO867_18310</name>
</gene>
<dbReference type="EMBL" id="JALBWM010000120">
    <property type="protein sequence ID" value="MCO1336289.1"/>
    <property type="molecule type" value="Genomic_DNA"/>
</dbReference>
<accession>A0A9X2EPY3</accession>
<keyword evidence="1" id="KW-0472">Membrane</keyword>
<protein>
    <submittedName>
        <fullName evidence="2">Uncharacterized protein</fullName>
    </submittedName>
</protein>
<proteinExistence type="predicted"/>
<keyword evidence="3" id="KW-1185">Reference proteome</keyword>
<feature type="transmembrane region" description="Helical" evidence="1">
    <location>
        <begin position="12"/>
        <end position="30"/>
    </location>
</feature>
<dbReference type="RefSeq" id="WP_252471869.1">
    <property type="nucleotide sequence ID" value="NZ_JALBWM010000120.1"/>
</dbReference>
<evidence type="ECO:0000313" key="2">
    <source>
        <dbReference type="EMBL" id="MCO1336289.1"/>
    </source>
</evidence>
<keyword evidence="1" id="KW-1133">Transmembrane helix</keyword>
<comment type="caution">
    <text evidence="2">The sequence shown here is derived from an EMBL/GenBank/DDBJ whole genome shotgun (WGS) entry which is preliminary data.</text>
</comment>
<evidence type="ECO:0000256" key="1">
    <source>
        <dbReference type="SAM" id="Phobius"/>
    </source>
</evidence>
<sequence length="99" mass="10922">MSKDLRGTWIYFMPYLIPPLVGLGGTAAYVSSGINGISGFSLYLLVPIAQATAFWVLLAIVFCIYPFIDNIATSEIHSLNIEPKQKDLLQKTELEKEGV</sequence>
<dbReference type="Proteomes" id="UP001139028">
    <property type="component" value="Unassembled WGS sequence"/>
</dbReference>